<evidence type="ECO:0000256" key="3">
    <source>
        <dbReference type="ARBA" id="ARBA00022982"/>
    </source>
</evidence>
<dbReference type="OrthoDB" id="9790390at2"/>
<dbReference type="GO" id="GO:0015035">
    <property type="term" value="F:protein-disulfide reductase activity"/>
    <property type="evidence" value="ECO:0007669"/>
    <property type="project" value="UniProtKB-UniRule"/>
</dbReference>
<dbReference type="Gene3D" id="3.40.30.10">
    <property type="entry name" value="Glutaredoxin"/>
    <property type="match status" value="1"/>
</dbReference>
<evidence type="ECO:0000256" key="7">
    <source>
        <dbReference type="PIRNR" id="PIRNR000077"/>
    </source>
</evidence>
<evidence type="ECO:0000256" key="1">
    <source>
        <dbReference type="ARBA" id="ARBA00008987"/>
    </source>
</evidence>
<gene>
    <name evidence="8" type="ORF">ARC23_08030</name>
</gene>
<dbReference type="PANTHER" id="PTHR45663">
    <property type="entry name" value="GEO12009P1"/>
    <property type="match status" value="1"/>
</dbReference>
<dbReference type="CDD" id="cd02947">
    <property type="entry name" value="TRX_family"/>
    <property type="match status" value="1"/>
</dbReference>
<dbReference type="Proteomes" id="UP000051757">
    <property type="component" value="Unassembled WGS sequence"/>
</dbReference>
<dbReference type="NCBIfam" id="TIGR01068">
    <property type="entry name" value="thioredoxin"/>
    <property type="match status" value="1"/>
</dbReference>
<dbReference type="FunFam" id="3.40.30.10:FF:000001">
    <property type="entry name" value="Thioredoxin"/>
    <property type="match status" value="1"/>
</dbReference>
<evidence type="ECO:0000313" key="8">
    <source>
        <dbReference type="EMBL" id="KRG51830.1"/>
    </source>
</evidence>
<evidence type="ECO:0000256" key="4">
    <source>
        <dbReference type="ARBA" id="ARBA00023157"/>
    </source>
</evidence>
<dbReference type="SUPFAM" id="SSF52833">
    <property type="entry name" value="Thioredoxin-like"/>
    <property type="match status" value="1"/>
</dbReference>
<comment type="caution">
    <text evidence="8">The sequence shown here is derived from an EMBL/GenBank/DDBJ whole genome shotgun (WGS) entry which is preliminary data.</text>
</comment>
<dbReference type="RefSeq" id="WP_019338236.1">
    <property type="nucleotide sequence ID" value="NZ_CP052863.1"/>
</dbReference>
<sequence length="109" mass="12092">MATRSTTTFDFESDVIESKTPVLVDFWAPWCPPCRAIAPSLEEISDELEGKLHVVKVDIDQNPELAQRFGVRSIPTLKVFVDGKVAKEIVGAMPKQALHEQIAPFVKGE</sequence>
<dbReference type="GO" id="GO:0045454">
    <property type="term" value="P:cell redox homeostasis"/>
    <property type="evidence" value="ECO:0007669"/>
    <property type="project" value="TreeGrafter"/>
</dbReference>
<evidence type="ECO:0000256" key="6">
    <source>
        <dbReference type="NCBIfam" id="TIGR01068"/>
    </source>
</evidence>
<accession>A0A0R0B3J3</accession>
<dbReference type="InterPro" id="IPR013766">
    <property type="entry name" value="Thioredoxin_domain"/>
</dbReference>
<keyword evidence="5" id="KW-0676">Redox-active center</keyword>
<keyword evidence="2" id="KW-0813">Transport</keyword>
<organism evidence="8 9">
    <name type="scientific">Stenotrophomonas beteli</name>
    <dbReference type="NCBI Taxonomy" id="3384461"/>
    <lineage>
        <taxon>Bacteria</taxon>
        <taxon>Pseudomonadati</taxon>
        <taxon>Pseudomonadota</taxon>
        <taxon>Gammaproteobacteria</taxon>
        <taxon>Lysobacterales</taxon>
        <taxon>Lysobacteraceae</taxon>
        <taxon>Stenotrophomonas</taxon>
        <taxon>Stenotrophomonas maltophilia group</taxon>
    </lineage>
</organism>
<evidence type="ECO:0000256" key="2">
    <source>
        <dbReference type="ARBA" id="ARBA00022448"/>
    </source>
</evidence>
<keyword evidence="4" id="KW-1015">Disulfide bond</keyword>
<dbReference type="PROSITE" id="PS51352">
    <property type="entry name" value="THIOREDOXIN_2"/>
    <property type="match status" value="1"/>
</dbReference>
<name>A0A0R0B3J3_9GAMM</name>
<dbReference type="AlphaFoldDB" id="A0A0R0B3J3"/>
<dbReference type="InterPro" id="IPR036249">
    <property type="entry name" value="Thioredoxin-like_sf"/>
</dbReference>
<keyword evidence="3" id="KW-0249">Electron transport</keyword>
<dbReference type="InterPro" id="IPR017937">
    <property type="entry name" value="Thioredoxin_CS"/>
</dbReference>
<comment type="similarity">
    <text evidence="1 7">Belongs to the thioredoxin family.</text>
</comment>
<evidence type="ECO:0000313" key="9">
    <source>
        <dbReference type="Proteomes" id="UP000051757"/>
    </source>
</evidence>
<protein>
    <recommendedName>
        <fullName evidence="6 7">Thioredoxin</fullName>
    </recommendedName>
</protein>
<dbReference type="PROSITE" id="PS00194">
    <property type="entry name" value="THIOREDOXIN_1"/>
    <property type="match status" value="1"/>
</dbReference>
<dbReference type="PIRSF" id="PIRSF000077">
    <property type="entry name" value="Thioredoxin"/>
    <property type="match status" value="1"/>
</dbReference>
<evidence type="ECO:0000256" key="5">
    <source>
        <dbReference type="ARBA" id="ARBA00023284"/>
    </source>
</evidence>
<dbReference type="InterPro" id="IPR005746">
    <property type="entry name" value="Thioredoxin"/>
</dbReference>
<reference evidence="8 9" key="1">
    <citation type="journal article" date="2016" name="Front. Microbiol.">
        <title>Genome Sequence of Type Strains of Genus Stenotrophomonas.</title>
        <authorList>
            <person name="Patil P.P."/>
            <person name="Midha S."/>
            <person name="Kumar S."/>
            <person name="Patil P.B."/>
        </authorList>
    </citation>
    <scope>NUCLEOTIDE SEQUENCE [LARGE SCALE GENOMIC DNA]</scope>
    <source>
        <strain evidence="8 9">LMG 978</strain>
    </source>
</reference>
<dbReference type="PANTHER" id="PTHR45663:SF11">
    <property type="entry name" value="GEO12009P1"/>
    <property type="match status" value="1"/>
</dbReference>
<dbReference type="EMBL" id="LLXV01000021">
    <property type="protein sequence ID" value="KRG51830.1"/>
    <property type="molecule type" value="Genomic_DNA"/>
</dbReference>
<dbReference type="GO" id="GO:0005829">
    <property type="term" value="C:cytosol"/>
    <property type="evidence" value="ECO:0007669"/>
    <property type="project" value="TreeGrafter"/>
</dbReference>
<keyword evidence="9" id="KW-1185">Reference proteome</keyword>
<dbReference type="Pfam" id="PF00085">
    <property type="entry name" value="Thioredoxin"/>
    <property type="match status" value="1"/>
</dbReference>
<proteinExistence type="inferred from homology"/>
<dbReference type="PRINTS" id="PR00421">
    <property type="entry name" value="THIOREDOXIN"/>
</dbReference>